<reference evidence="4 5" key="1">
    <citation type="submission" date="2018-05" db="EMBL/GenBank/DDBJ databases">
        <title>Genomic analysis of Gracilibacillus dipsosauri DD1 reveals novel features of a salt-tolerant amylase.</title>
        <authorList>
            <person name="Deutch C.E."/>
            <person name="Yang S."/>
        </authorList>
    </citation>
    <scope>NUCLEOTIDE SEQUENCE [LARGE SCALE GENOMIC DNA]</scope>
    <source>
        <strain evidence="4 5">DD1</strain>
    </source>
</reference>
<evidence type="ECO:0000313" key="4">
    <source>
        <dbReference type="EMBL" id="PWU66660.1"/>
    </source>
</evidence>
<feature type="transmembrane region" description="Helical" evidence="2">
    <location>
        <begin position="616"/>
        <end position="636"/>
    </location>
</feature>
<feature type="transmembrane region" description="Helical" evidence="2">
    <location>
        <begin position="203"/>
        <end position="221"/>
    </location>
</feature>
<dbReference type="InterPro" id="IPR025403">
    <property type="entry name" value="TgpA-like_C"/>
</dbReference>
<dbReference type="PANTHER" id="PTHR42736">
    <property type="entry name" value="PROTEIN-GLUTAMINE GAMMA-GLUTAMYLTRANSFERASE"/>
    <property type="match status" value="1"/>
</dbReference>
<comment type="caution">
    <text evidence="4">The sequence shown here is derived from an EMBL/GenBank/DDBJ whole genome shotgun (WGS) entry which is preliminary data.</text>
</comment>
<keyword evidence="2" id="KW-0472">Membrane</keyword>
<dbReference type="Pfam" id="PF13559">
    <property type="entry name" value="DUF4129"/>
    <property type="match status" value="1"/>
</dbReference>
<keyword evidence="2" id="KW-1133">Transmembrane helix</keyword>
<evidence type="ECO:0000259" key="3">
    <source>
        <dbReference type="SMART" id="SM00460"/>
    </source>
</evidence>
<feature type="transmembrane region" description="Helical" evidence="2">
    <location>
        <begin position="166"/>
        <end position="183"/>
    </location>
</feature>
<sequence length="736" mass="84752">MRIAKEKKSIPSFFIMTAGFLLFWEWLRPLGQVTDTGHIPLLVLYAALCFLVSFFIQNGLWKFIIKGLSLLFILDYLFLPGIFLSSESIQFISQELSYNLSAVWDSQWYLMTPFFRSLLFLMVLWLMSYLLHYWFLVANKFFLFVVLTIMYLAVLDTFTSYEAEIAIVRTFAISFIALGLSRFMKFREQGVEVEIQKYSILKWIIPIIGGVLVTASIGIFAPKLAPQWPDPVPFIQSQANHVGFGNTVQKVGYGENDSQLGGSFVQDDTAVFEAISKERLYWRIESKDLYTGKGWERSSSLDYNPLQSGAVQWQAFSTQAVDTTEEEASVTYTKESNLDKVPIPYGATEVTTSYSALLFQDLESGMMEMEVSEQQGRSQPYTVQYEDPSFSIDQLKQVSDKDPSAIQNKYLQLPSSLPDRVRALAQEITTDKPTRYDKVKAIERYFSQNGYTYQIEDVSIPEAGEDYVDQFLFETMVGYCDNFSSSMVVMLRTLDIPARWVKGFTGGEIKSNQPDLPNGYKLYEITNNNAHSWVEVYFPNVGWVPFEPTSGFTNPTEFYQETVAEDMDSTNPEEQRIEETNPQQEQQEQQATDPADNEEDESALGSSRSSRINMPIKVMIVIGVILLVLLGGFSYWKRQEIRTWYLQKKWRKISEQLDIEECYHYLLKLLAKKGFNRNKGQTLRQYAKEVDETIGKSDMYDLTLLYEQYLYRNGQVEVDSSTLRNLFQRIVHQIIA</sequence>
<organism evidence="4 5">
    <name type="scientific">Gracilibacillus dipsosauri</name>
    <dbReference type="NCBI Taxonomy" id="178340"/>
    <lineage>
        <taxon>Bacteria</taxon>
        <taxon>Bacillati</taxon>
        <taxon>Bacillota</taxon>
        <taxon>Bacilli</taxon>
        <taxon>Bacillales</taxon>
        <taxon>Bacillaceae</taxon>
        <taxon>Gracilibacillus</taxon>
    </lineage>
</organism>
<evidence type="ECO:0000256" key="1">
    <source>
        <dbReference type="SAM" id="MobiDB-lite"/>
    </source>
</evidence>
<dbReference type="Proteomes" id="UP000245624">
    <property type="component" value="Unassembled WGS sequence"/>
</dbReference>
<dbReference type="AlphaFoldDB" id="A0A317KVF3"/>
<feature type="transmembrane region" description="Helical" evidence="2">
    <location>
        <begin position="39"/>
        <end position="56"/>
    </location>
</feature>
<feature type="domain" description="Transglutaminase-like" evidence="3">
    <location>
        <begin position="472"/>
        <end position="550"/>
    </location>
</feature>
<dbReference type="OrthoDB" id="9804872at2"/>
<feature type="transmembrane region" description="Helical" evidence="2">
    <location>
        <begin position="133"/>
        <end position="154"/>
    </location>
</feature>
<dbReference type="Pfam" id="PF11992">
    <property type="entry name" value="TgpA_N"/>
    <property type="match status" value="1"/>
</dbReference>
<accession>A0A317KVF3</accession>
<dbReference type="Gene3D" id="3.10.620.30">
    <property type="match status" value="1"/>
</dbReference>
<dbReference type="InterPro" id="IPR021878">
    <property type="entry name" value="TgpA_N"/>
</dbReference>
<feature type="transmembrane region" description="Helical" evidence="2">
    <location>
        <begin position="106"/>
        <end position="126"/>
    </location>
</feature>
<name>A0A317KVF3_9BACI</name>
<dbReference type="RefSeq" id="WP_109985784.1">
    <property type="nucleotide sequence ID" value="NZ_QGTD01000021.1"/>
</dbReference>
<dbReference type="Pfam" id="PF01841">
    <property type="entry name" value="Transglut_core"/>
    <property type="match status" value="1"/>
</dbReference>
<feature type="transmembrane region" description="Helical" evidence="2">
    <location>
        <begin position="9"/>
        <end position="27"/>
    </location>
</feature>
<dbReference type="SUPFAM" id="SSF54001">
    <property type="entry name" value="Cysteine proteinases"/>
    <property type="match status" value="1"/>
</dbReference>
<dbReference type="InterPro" id="IPR002931">
    <property type="entry name" value="Transglutaminase-like"/>
</dbReference>
<keyword evidence="5" id="KW-1185">Reference proteome</keyword>
<dbReference type="SMART" id="SM00460">
    <property type="entry name" value="TGc"/>
    <property type="match status" value="1"/>
</dbReference>
<gene>
    <name evidence="4" type="ORF">DLJ74_19790</name>
</gene>
<feature type="transmembrane region" description="Helical" evidence="2">
    <location>
        <begin position="68"/>
        <end position="86"/>
    </location>
</feature>
<protein>
    <recommendedName>
        <fullName evidence="3">Transglutaminase-like domain-containing protein</fullName>
    </recommendedName>
</protein>
<dbReference type="PANTHER" id="PTHR42736:SF1">
    <property type="entry name" value="PROTEIN-GLUTAMINE GAMMA-GLUTAMYLTRANSFERASE"/>
    <property type="match status" value="1"/>
</dbReference>
<keyword evidence="2" id="KW-0812">Transmembrane</keyword>
<evidence type="ECO:0000313" key="5">
    <source>
        <dbReference type="Proteomes" id="UP000245624"/>
    </source>
</evidence>
<evidence type="ECO:0000256" key="2">
    <source>
        <dbReference type="SAM" id="Phobius"/>
    </source>
</evidence>
<dbReference type="InterPro" id="IPR038765">
    <property type="entry name" value="Papain-like_cys_pep_sf"/>
</dbReference>
<dbReference type="EMBL" id="QGTD01000021">
    <property type="protein sequence ID" value="PWU66660.1"/>
    <property type="molecule type" value="Genomic_DNA"/>
</dbReference>
<feature type="region of interest" description="Disordered" evidence="1">
    <location>
        <begin position="565"/>
        <end position="608"/>
    </location>
</feature>
<dbReference type="InterPro" id="IPR052901">
    <property type="entry name" value="Bact_TGase-like"/>
</dbReference>
<proteinExistence type="predicted"/>